<feature type="domain" description="C2H2-type" evidence="11">
    <location>
        <begin position="194"/>
        <end position="222"/>
    </location>
</feature>
<dbReference type="OrthoDB" id="3561125at2759"/>
<evidence type="ECO:0000256" key="3">
    <source>
        <dbReference type="ARBA" id="ARBA00022737"/>
    </source>
</evidence>
<keyword evidence="3" id="KW-0677">Repeat</keyword>
<keyword evidence="2" id="KW-0479">Metal-binding</keyword>
<dbReference type="STRING" id="407821.A0A087TP11"/>
<dbReference type="GO" id="GO:0000978">
    <property type="term" value="F:RNA polymerase II cis-regulatory region sequence-specific DNA binding"/>
    <property type="evidence" value="ECO:0007669"/>
    <property type="project" value="TreeGrafter"/>
</dbReference>
<evidence type="ECO:0000256" key="8">
    <source>
        <dbReference type="ARBA" id="ARBA00023163"/>
    </source>
</evidence>
<evidence type="ECO:0000256" key="10">
    <source>
        <dbReference type="PROSITE-ProRule" id="PRU00042"/>
    </source>
</evidence>
<feature type="domain" description="C2H2-type" evidence="11">
    <location>
        <begin position="11"/>
        <end position="38"/>
    </location>
</feature>
<evidence type="ECO:0000256" key="5">
    <source>
        <dbReference type="ARBA" id="ARBA00022833"/>
    </source>
</evidence>
<gene>
    <name evidence="12" type="ORF">X975_21479</name>
</gene>
<evidence type="ECO:0000259" key="11">
    <source>
        <dbReference type="PROSITE" id="PS50157"/>
    </source>
</evidence>
<keyword evidence="6" id="KW-0805">Transcription regulation</keyword>
<feature type="domain" description="C2H2-type" evidence="11">
    <location>
        <begin position="166"/>
        <end position="193"/>
    </location>
</feature>
<keyword evidence="4 10" id="KW-0863">Zinc-finger</keyword>
<keyword evidence="5" id="KW-0862">Zinc</keyword>
<dbReference type="Gene3D" id="3.30.160.60">
    <property type="entry name" value="Classic Zinc Finger"/>
    <property type="match status" value="4"/>
</dbReference>
<dbReference type="GO" id="GO:0005634">
    <property type="term" value="C:nucleus"/>
    <property type="evidence" value="ECO:0007669"/>
    <property type="project" value="UniProtKB-SubCell"/>
</dbReference>
<reference evidence="12 13" key="1">
    <citation type="submission" date="2013-11" db="EMBL/GenBank/DDBJ databases">
        <title>Genome sequencing of Stegodyphus mimosarum.</title>
        <authorList>
            <person name="Bechsgaard J."/>
        </authorList>
    </citation>
    <scope>NUCLEOTIDE SEQUENCE [LARGE SCALE GENOMIC DNA]</scope>
</reference>
<dbReference type="Proteomes" id="UP000054359">
    <property type="component" value="Unassembled WGS sequence"/>
</dbReference>
<feature type="domain" description="C2H2-type" evidence="11">
    <location>
        <begin position="104"/>
        <end position="132"/>
    </location>
</feature>
<keyword evidence="7" id="KW-0238">DNA-binding</keyword>
<dbReference type="InterPro" id="IPR036236">
    <property type="entry name" value="Znf_C2H2_sf"/>
</dbReference>
<evidence type="ECO:0000256" key="9">
    <source>
        <dbReference type="ARBA" id="ARBA00023242"/>
    </source>
</evidence>
<dbReference type="PANTHER" id="PTHR24404">
    <property type="entry name" value="ZINC FINGER PROTEIN"/>
    <property type="match status" value="1"/>
</dbReference>
<feature type="domain" description="C2H2-type" evidence="11">
    <location>
        <begin position="133"/>
        <end position="160"/>
    </location>
</feature>
<name>A0A087TP11_STEMI</name>
<organism evidence="12 13">
    <name type="scientific">Stegodyphus mimosarum</name>
    <name type="common">African social velvet spider</name>
    <dbReference type="NCBI Taxonomy" id="407821"/>
    <lineage>
        <taxon>Eukaryota</taxon>
        <taxon>Metazoa</taxon>
        <taxon>Ecdysozoa</taxon>
        <taxon>Arthropoda</taxon>
        <taxon>Chelicerata</taxon>
        <taxon>Arachnida</taxon>
        <taxon>Araneae</taxon>
        <taxon>Araneomorphae</taxon>
        <taxon>Entelegynae</taxon>
        <taxon>Eresoidea</taxon>
        <taxon>Eresidae</taxon>
        <taxon>Stegodyphus</taxon>
    </lineage>
</organism>
<comment type="subcellular location">
    <subcellularLocation>
        <location evidence="1">Nucleus</location>
    </subcellularLocation>
</comment>
<dbReference type="GO" id="GO:0006357">
    <property type="term" value="P:regulation of transcription by RNA polymerase II"/>
    <property type="evidence" value="ECO:0007669"/>
    <property type="project" value="TreeGrafter"/>
</dbReference>
<evidence type="ECO:0000313" key="13">
    <source>
        <dbReference type="Proteomes" id="UP000054359"/>
    </source>
</evidence>
<keyword evidence="13" id="KW-1185">Reference proteome</keyword>
<feature type="non-terminal residue" evidence="12">
    <location>
        <position position="350"/>
    </location>
</feature>
<evidence type="ECO:0000256" key="7">
    <source>
        <dbReference type="ARBA" id="ARBA00023125"/>
    </source>
</evidence>
<proteinExistence type="predicted"/>
<keyword evidence="9" id="KW-0539">Nucleus</keyword>
<dbReference type="FunFam" id="3.30.160.60:FF:000062">
    <property type="entry name" value="RB-associated KRAB zinc finger protein-like"/>
    <property type="match status" value="1"/>
</dbReference>
<dbReference type="InterPro" id="IPR050589">
    <property type="entry name" value="Ikaros_C2H2-ZF"/>
</dbReference>
<dbReference type="FunFam" id="3.30.160.60:FF:000446">
    <property type="entry name" value="Zinc finger protein"/>
    <property type="match status" value="1"/>
</dbReference>
<accession>A0A087TP11</accession>
<dbReference type="PROSITE" id="PS50157">
    <property type="entry name" value="ZINC_FINGER_C2H2_2"/>
    <property type="match status" value="7"/>
</dbReference>
<dbReference type="Pfam" id="PF00096">
    <property type="entry name" value="zf-C2H2"/>
    <property type="match status" value="4"/>
</dbReference>
<dbReference type="SUPFAM" id="SSF57667">
    <property type="entry name" value="beta-beta-alpha zinc fingers"/>
    <property type="match status" value="3"/>
</dbReference>
<keyword evidence="8" id="KW-0804">Transcription</keyword>
<feature type="domain" description="C2H2-type" evidence="11">
    <location>
        <begin position="74"/>
        <end position="101"/>
    </location>
</feature>
<feature type="domain" description="C2H2-type" evidence="11">
    <location>
        <begin position="223"/>
        <end position="250"/>
    </location>
</feature>
<dbReference type="PROSITE" id="PS00028">
    <property type="entry name" value="ZINC_FINGER_C2H2_1"/>
    <property type="match status" value="4"/>
</dbReference>
<sequence>MAIHEKVNTLYKCSQCPFKSVRLSHLRRHEMTHSATVHTCTECHYKTDDIKFLLRHVKLKHRGYQNDKNSSLILSCPHCSYQTTKQHYYDRHQRMHCSKRNFLHQCEQCCYKTHRKEHFVRHVNNVHGDKRPYLCHLCGKAFKRGDALQQHHQTHSEMRLAENANYKCNACEKTFRSQSHLFEHQAVHSEIRSFLCEICGASFKTRSVHRKHVLSIHRNPRSYSCDSCSKKFNTLYALKRHQKIHSVKGNQIPKAAVPDTNINNELQNALSSLKTCYSEPVAPVVSIPSSAVQPLNPAVDAAVAVDIASVPLPDIPVSGTEILQQLTPALFQTSETTTLLYLASSIPNFQ</sequence>
<dbReference type="EMBL" id="KK116109">
    <property type="protein sequence ID" value="KFM66850.1"/>
    <property type="molecule type" value="Genomic_DNA"/>
</dbReference>
<evidence type="ECO:0000256" key="6">
    <source>
        <dbReference type="ARBA" id="ARBA00023015"/>
    </source>
</evidence>
<dbReference type="SMART" id="SM00355">
    <property type="entry name" value="ZnF_C2H2"/>
    <property type="match status" value="8"/>
</dbReference>
<evidence type="ECO:0000256" key="2">
    <source>
        <dbReference type="ARBA" id="ARBA00022723"/>
    </source>
</evidence>
<dbReference type="GO" id="GO:0003700">
    <property type="term" value="F:DNA-binding transcription factor activity"/>
    <property type="evidence" value="ECO:0007669"/>
    <property type="project" value="TreeGrafter"/>
</dbReference>
<dbReference type="AlphaFoldDB" id="A0A087TP11"/>
<evidence type="ECO:0000313" key="12">
    <source>
        <dbReference type="EMBL" id="KFM66850.1"/>
    </source>
</evidence>
<dbReference type="InterPro" id="IPR013087">
    <property type="entry name" value="Znf_C2H2_type"/>
</dbReference>
<dbReference type="PANTHER" id="PTHR24404:SF114">
    <property type="entry name" value="KLUMPFUSS, ISOFORM B-RELATED"/>
    <property type="match status" value="1"/>
</dbReference>
<evidence type="ECO:0000256" key="1">
    <source>
        <dbReference type="ARBA" id="ARBA00004123"/>
    </source>
</evidence>
<dbReference type="GO" id="GO:0008270">
    <property type="term" value="F:zinc ion binding"/>
    <property type="evidence" value="ECO:0007669"/>
    <property type="project" value="UniProtKB-KW"/>
</dbReference>
<protein>
    <submittedName>
        <fullName evidence="12">Zinc finger protein 397</fullName>
    </submittedName>
</protein>
<dbReference type="FunFam" id="3.30.160.60:FF:000012">
    <property type="entry name" value="RB-associated KRAB zinc finger protein-like"/>
    <property type="match status" value="1"/>
</dbReference>
<evidence type="ECO:0000256" key="4">
    <source>
        <dbReference type="ARBA" id="ARBA00022771"/>
    </source>
</evidence>